<evidence type="ECO:0000256" key="2">
    <source>
        <dbReference type="PROSITE-ProRule" id="PRU00169"/>
    </source>
</evidence>
<dbReference type="RefSeq" id="WP_377002502.1">
    <property type="nucleotide sequence ID" value="NZ_JBHSGG010000001.1"/>
</dbReference>
<comment type="caution">
    <text evidence="4">The sequence shown here is derived from an EMBL/GenBank/DDBJ whole genome shotgun (WGS) entry which is preliminary data.</text>
</comment>
<feature type="domain" description="Response regulatory" evidence="3">
    <location>
        <begin position="16"/>
        <end position="134"/>
    </location>
</feature>
<proteinExistence type="predicted"/>
<dbReference type="InterPro" id="IPR050595">
    <property type="entry name" value="Bact_response_regulator"/>
</dbReference>
<name>A0ABV9NH66_9GAMM</name>
<protein>
    <submittedName>
        <fullName evidence="4">Response regulator</fullName>
    </submittedName>
</protein>
<accession>A0ABV9NH66</accession>
<sequence length="282" mass="30649">MHAAPTLQHLDADAPRVLVVDGSRVVRRMIEGVLRKELPGVEVVGVDNGIDACVAIAEKPVHLVSTSLSLPDMDGIELARRVREHPTQAYVPIIVVSGNAQEHLEARSFTPDITDYFDKALGFSALAAFIRGYVHPEQEPDGRVLYVEDSRVVATATCRMLQRHGLEVVHAISAEEALERIQAAIAEEAPPVDVVLTDVYLKGALSGGDLLRRVREDFGLDKSLLPVVVMTGDANPGNQSALLRAGANDLVQKPIEERLLVTKLLFQLRLARMARGRARAAA</sequence>
<gene>
    <name evidence="4" type="ORF">ACFO3Q_00270</name>
</gene>
<evidence type="ECO:0000259" key="3">
    <source>
        <dbReference type="PROSITE" id="PS50110"/>
    </source>
</evidence>
<dbReference type="InterPro" id="IPR001789">
    <property type="entry name" value="Sig_transdc_resp-reg_receiver"/>
</dbReference>
<feature type="domain" description="Response regulatory" evidence="3">
    <location>
        <begin position="143"/>
        <end position="268"/>
    </location>
</feature>
<dbReference type="EMBL" id="JBHSGG010000001">
    <property type="protein sequence ID" value="MFC4726611.1"/>
    <property type="molecule type" value="Genomic_DNA"/>
</dbReference>
<organism evidence="4 5">
    <name type="scientific">Coralloluteibacterium thermophilum</name>
    <dbReference type="NCBI Taxonomy" id="2707049"/>
    <lineage>
        <taxon>Bacteria</taxon>
        <taxon>Pseudomonadati</taxon>
        <taxon>Pseudomonadota</taxon>
        <taxon>Gammaproteobacteria</taxon>
        <taxon>Lysobacterales</taxon>
        <taxon>Lysobacteraceae</taxon>
        <taxon>Coralloluteibacterium</taxon>
    </lineage>
</organism>
<dbReference type="SUPFAM" id="SSF52172">
    <property type="entry name" value="CheY-like"/>
    <property type="match status" value="2"/>
</dbReference>
<dbReference type="Gene3D" id="3.40.50.2300">
    <property type="match status" value="2"/>
</dbReference>
<keyword evidence="1 2" id="KW-0597">Phosphoprotein</keyword>
<keyword evidence="5" id="KW-1185">Reference proteome</keyword>
<evidence type="ECO:0000313" key="4">
    <source>
        <dbReference type="EMBL" id="MFC4726611.1"/>
    </source>
</evidence>
<dbReference type="PANTHER" id="PTHR44591">
    <property type="entry name" value="STRESS RESPONSE REGULATOR PROTEIN 1"/>
    <property type="match status" value="1"/>
</dbReference>
<comment type="caution">
    <text evidence="2">Lacks conserved residue(s) required for the propagation of feature annotation.</text>
</comment>
<evidence type="ECO:0000256" key="1">
    <source>
        <dbReference type="ARBA" id="ARBA00022553"/>
    </source>
</evidence>
<dbReference type="Pfam" id="PF00072">
    <property type="entry name" value="Response_reg"/>
    <property type="match status" value="2"/>
</dbReference>
<evidence type="ECO:0000313" key="5">
    <source>
        <dbReference type="Proteomes" id="UP001595892"/>
    </source>
</evidence>
<dbReference type="SMART" id="SM00448">
    <property type="entry name" value="REC"/>
    <property type="match status" value="2"/>
</dbReference>
<dbReference type="CDD" id="cd00156">
    <property type="entry name" value="REC"/>
    <property type="match status" value="1"/>
</dbReference>
<feature type="modified residue" description="4-aspartylphosphate" evidence="2">
    <location>
        <position position="198"/>
    </location>
</feature>
<dbReference type="PANTHER" id="PTHR44591:SF21">
    <property type="entry name" value="TWO-COMPONENT RESPONSE REGULATOR"/>
    <property type="match status" value="1"/>
</dbReference>
<dbReference type="Proteomes" id="UP001595892">
    <property type="component" value="Unassembled WGS sequence"/>
</dbReference>
<dbReference type="PROSITE" id="PS50110">
    <property type="entry name" value="RESPONSE_REGULATORY"/>
    <property type="match status" value="2"/>
</dbReference>
<dbReference type="InterPro" id="IPR011006">
    <property type="entry name" value="CheY-like_superfamily"/>
</dbReference>
<reference evidence="5" key="1">
    <citation type="journal article" date="2019" name="Int. J. Syst. Evol. Microbiol.">
        <title>The Global Catalogue of Microorganisms (GCM) 10K type strain sequencing project: providing services to taxonomists for standard genome sequencing and annotation.</title>
        <authorList>
            <consortium name="The Broad Institute Genomics Platform"/>
            <consortium name="The Broad Institute Genome Sequencing Center for Infectious Disease"/>
            <person name="Wu L."/>
            <person name="Ma J."/>
        </authorList>
    </citation>
    <scope>NUCLEOTIDE SEQUENCE [LARGE SCALE GENOMIC DNA]</scope>
    <source>
        <strain evidence="5">CGMCC 1.13574</strain>
    </source>
</reference>